<evidence type="ECO:0000256" key="10">
    <source>
        <dbReference type="ARBA" id="ARBA00034923"/>
    </source>
</evidence>
<dbReference type="GO" id="GO:0016887">
    <property type="term" value="F:ATP hydrolysis activity"/>
    <property type="evidence" value="ECO:0007669"/>
    <property type="project" value="RHEA"/>
</dbReference>
<sequence length="447" mass="52052">MLSALGTVLHKRKKMKNKVQYSSAQQKVIDENTRFVQVVAAAGSGKTSTMVGIIERILVEDLFPEESVLVLTFSRKAAIEISNRIQKVTDKNSIRVQTFHAYCLYALSQWHPRFTLKKPKILSPEEKNQFYRGFLKKEQNKIGGIPYDFFWAENISFIQENFSELKKDLELAYQKFKQNNGFLDFEDLVKMFLDGLKNKEEWTFKPRSLLQKIIVDEFQDTDLEQLEFLKLLSQSASIVVVGDDSQAIYSFRGTSPEAFLNFKNLFQPCKVHFLNTNYRSLPEIISTSSIPIQKNRHKIDKEVFPFRHEKGFVGKIFIEETADLIPFLNRAIPTSKDDLKILCRSNFRISEYIREGIPKRYLMTIHASKGLEFHTVFVDVADGWNVRFDSTLKIIEEERRILYVGLSRAKDRLFVLGTGKNSRRETIENTFFNYFKKLKNITPEDLI</sequence>
<dbReference type="Gene3D" id="3.40.50.300">
    <property type="entry name" value="P-loop containing nucleotide triphosphate hydrolases"/>
    <property type="match status" value="2"/>
</dbReference>
<dbReference type="EC" id="5.6.2.4" evidence="9"/>
<keyword evidence="3 12" id="KW-0378">Hydrolase</keyword>
<evidence type="ECO:0000256" key="8">
    <source>
        <dbReference type="ARBA" id="ARBA00034617"/>
    </source>
</evidence>
<keyword evidence="6" id="KW-0238">DNA-binding</keyword>
<dbReference type="GO" id="GO:0005524">
    <property type="term" value="F:ATP binding"/>
    <property type="evidence" value="ECO:0007669"/>
    <property type="project" value="UniProtKB-UniRule"/>
</dbReference>
<comment type="similarity">
    <text evidence="1">Belongs to the helicase family. UvrD subfamily.</text>
</comment>
<keyword evidence="7" id="KW-0413">Isomerase</keyword>
<keyword evidence="2 12" id="KW-0547">Nucleotide-binding</keyword>
<dbReference type="Gene3D" id="1.10.10.160">
    <property type="match status" value="1"/>
</dbReference>
<dbReference type="InterPro" id="IPR014016">
    <property type="entry name" value="UvrD-like_ATP-bd"/>
</dbReference>
<dbReference type="Pfam" id="PF00580">
    <property type="entry name" value="UvrD-helicase"/>
    <property type="match status" value="1"/>
</dbReference>
<accession>A0A0E2B603</accession>
<evidence type="ECO:0000256" key="5">
    <source>
        <dbReference type="ARBA" id="ARBA00022840"/>
    </source>
</evidence>
<name>A0A0E2B603_9LEPT</name>
<dbReference type="PANTHER" id="PTHR11070">
    <property type="entry name" value="UVRD / RECB / PCRA DNA HELICASE FAMILY MEMBER"/>
    <property type="match status" value="1"/>
</dbReference>
<evidence type="ECO:0000256" key="9">
    <source>
        <dbReference type="ARBA" id="ARBA00034808"/>
    </source>
</evidence>
<dbReference type="Proteomes" id="UP000006253">
    <property type="component" value="Unassembled WGS sequence"/>
</dbReference>
<dbReference type="GO" id="GO:0043138">
    <property type="term" value="F:3'-5' DNA helicase activity"/>
    <property type="evidence" value="ECO:0007669"/>
    <property type="project" value="UniProtKB-EC"/>
</dbReference>
<evidence type="ECO:0000256" key="2">
    <source>
        <dbReference type="ARBA" id="ARBA00022741"/>
    </source>
</evidence>
<evidence type="ECO:0000256" key="1">
    <source>
        <dbReference type="ARBA" id="ARBA00009922"/>
    </source>
</evidence>
<feature type="binding site" evidence="12">
    <location>
        <begin position="40"/>
        <end position="47"/>
    </location>
    <ligand>
        <name>ATP</name>
        <dbReference type="ChEBI" id="CHEBI:30616"/>
    </ligand>
</feature>
<evidence type="ECO:0000256" key="11">
    <source>
        <dbReference type="ARBA" id="ARBA00048988"/>
    </source>
</evidence>
<dbReference type="PROSITE" id="PS51198">
    <property type="entry name" value="UVRD_HELICASE_ATP_BIND"/>
    <property type="match status" value="1"/>
</dbReference>
<keyword evidence="5 12" id="KW-0067">ATP-binding</keyword>
<dbReference type="GO" id="GO:0033202">
    <property type="term" value="C:DNA helicase complex"/>
    <property type="evidence" value="ECO:0007669"/>
    <property type="project" value="TreeGrafter"/>
</dbReference>
<dbReference type="PANTHER" id="PTHR11070:SF2">
    <property type="entry name" value="ATP-DEPENDENT DNA HELICASE SRS2"/>
    <property type="match status" value="1"/>
</dbReference>
<dbReference type="SUPFAM" id="SSF52540">
    <property type="entry name" value="P-loop containing nucleoside triphosphate hydrolases"/>
    <property type="match status" value="1"/>
</dbReference>
<dbReference type="InterPro" id="IPR027417">
    <property type="entry name" value="P-loop_NTPase"/>
</dbReference>
<dbReference type="InterPro" id="IPR000212">
    <property type="entry name" value="DNA_helicase_UvrD/REP"/>
</dbReference>
<dbReference type="GO" id="GO:0000725">
    <property type="term" value="P:recombinational repair"/>
    <property type="evidence" value="ECO:0007669"/>
    <property type="project" value="TreeGrafter"/>
</dbReference>
<dbReference type="GO" id="GO:0003677">
    <property type="term" value="F:DNA binding"/>
    <property type="evidence" value="ECO:0007669"/>
    <property type="project" value="UniProtKB-KW"/>
</dbReference>
<evidence type="ECO:0000256" key="7">
    <source>
        <dbReference type="ARBA" id="ARBA00023235"/>
    </source>
</evidence>
<evidence type="ECO:0000259" key="13">
    <source>
        <dbReference type="PROSITE" id="PS51198"/>
    </source>
</evidence>
<comment type="caution">
    <text evidence="14">The sequence shown here is derived from an EMBL/GenBank/DDBJ whole genome shotgun (WGS) entry which is preliminary data.</text>
</comment>
<reference evidence="14 15" key="1">
    <citation type="submission" date="2012-10" db="EMBL/GenBank/DDBJ databases">
        <authorList>
            <person name="Harkins D.M."/>
            <person name="Durkin A.S."/>
            <person name="Brinkac L.M."/>
            <person name="Selengut J.D."/>
            <person name="Sanka R."/>
            <person name="DePew J."/>
            <person name="Purushe J."/>
            <person name="Peacock S.J."/>
            <person name="Thaipadungpanit J."/>
            <person name="Wuthiekanun V.W."/>
            <person name="Day N.P."/>
            <person name="Vinetz J.M."/>
            <person name="Sutton G.G."/>
            <person name="Nelson W.C."/>
            <person name="Fouts D.E."/>
        </authorList>
    </citation>
    <scope>NUCLEOTIDE SEQUENCE [LARGE SCALE GENOMIC DNA]</scope>
    <source>
        <strain evidence="14 15">H1</strain>
    </source>
</reference>
<gene>
    <name evidence="14" type="ORF">LEP1GSC081_2630</name>
</gene>
<dbReference type="InterPro" id="IPR013986">
    <property type="entry name" value="DExx_box_DNA_helicase_dom_sf"/>
</dbReference>
<dbReference type="EMBL" id="AHMY02000022">
    <property type="protein sequence ID" value="EKO16718.1"/>
    <property type="molecule type" value="Genomic_DNA"/>
</dbReference>
<evidence type="ECO:0000256" key="12">
    <source>
        <dbReference type="PROSITE-ProRule" id="PRU00560"/>
    </source>
</evidence>
<protein>
    <recommendedName>
        <fullName evidence="9">DNA 3'-5' helicase</fullName>
        <ecNumber evidence="9">5.6.2.4</ecNumber>
    </recommendedName>
    <alternativeName>
        <fullName evidence="10">DNA 3'-5' helicase II</fullName>
    </alternativeName>
</protein>
<comment type="catalytic activity">
    <reaction evidence="8">
        <text>Couples ATP hydrolysis with the unwinding of duplex DNA by translocating in the 3'-5' direction.</text>
        <dbReference type="EC" id="5.6.2.4"/>
    </reaction>
</comment>
<proteinExistence type="inferred from homology"/>
<evidence type="ECO:0000256" key="4">
    <source>
        <dbReference type="ARBA" id="ARBA00022806"/>
    </source>
</evidence>
<dbReference type="InterPro" id="IPR014017">
    <property type="entry name" value="DNA_helicase_UvrD-like_C"/>
</dbReference>
<organism evidence="14 15">
    <name type="scientific">Leptospira kirschneri str. H1</name>
    <dbReference type="NCBI Taxonomy" id="1049966"/>
    <lineage>
        <taxon>Bacteria</taxon>
        <taxon>Pseudomonadati</taxon>
        <taxon>Spirochaetota</taxon>
        <taxon>Spirochaetia</taxon>
        <taxon>Leptospirales</taxon>
        <taxon>Leptospiraceae</taxon>
        <taxon>Leptospira</taxon>
    </lineage>
</organism>
<evidence type="ECO:0000256" key="3">
    <source>
        <dbReference type="ARBA" id="ARBA00022801"/>
    </source>
</evidence>
<evidence type="ECO:0000313" key="14">
    <source>
        <dbReference type="EMBL" id="EKO16718.1"/>
    </source>
</evidence>
<comment type="catalytic activity">
    <reaction evidence="11">
        <text>ATP + H2O = ADP + phosphate + H(+)</text>
        <dbReference type="Rhea" id="RHEA:13065"/>
        <dbReference type="ChEBI" id="CHEBI:15377"/>
        <dbReference type="ChEBI" id="CHEBI:15378"/>
        <dbReference type="ChEBI" id="CHEBI:30616"/>
        <dbReference type="ChEBI" id="CHEBI:43474"/>
        <dbReference type="ChEBI" id="CHEBI:456216"/>
        <dbReference type="EC" id="5.6.2.4"/>
    </reaction>
</comment>
<dbReference type="CDD" id="cd18807">
    <property type="entry name" value="SF1_C_UvrD"/>
    <property type="match status" value="1"/>
</dbReference>
<dbReference type="GO" id="GO:0005829">
    <property type="term" value="C:cytosol"/>
    <property type="evidence" value="ECO:0007669"/>
    <property type="project" value="TreeGrafter"/>
</dbReference>
<dbReference type="CDD" id="cd17932">
    <property type="entry name" value="DEXQc_UvrD"/>
    <property type="match status" value="1"/>
</dbReference>
<dbReference type="Pfam" id="PF13361">
    <property type="entry name" value="UvrD_C"/>
    <property type="match status" value="1"/>
</dbReference>
<keyword evidence="4 12" id="KW-0347">Helicase</keyword>
<feature type="domain" description="UvrD-like helicase ATP-binding" evidence="13">
    <location>
        <begin position="19"/>
        <end position="281"/>
    </location>
</feature>
<evidence type="ECO:0000313" key="15">
    <source>
        <dbReference type="Proteomes" id="UP000006253"/>
    </source>
</evidence>
<evidence type="ECO:0000256" key="6">
    <source>
        <dbReference type="ARBA" id="ARBA00023125"/>
    </source>
</evidence>
<dbReference type="AlphaFoldDB" id="A0A0E2B603"/>